<dbReference type="GO" id="GO:0009289">
    <property type="term" value="C:pilus"/>
    <property type="evidence" value="ECO:0007669"/>
    <property type="project" value="InterPro"/>
</dbReference>
<dbReference type="GeneID" id="89517174"/>
<keyword evidence="1" id="KW-0732">Signal</keyword>
<dbReference type="Proteomes" id="UP000663211">
    <property type="component" value="Chromosome"/>
</dbReference>
<dbReference type="SUPFAM" id="SSF49401">
    <property type="entry name" value="Bacterial adhesins"/>
    <property type="match status" value="1"/>
</dbReference>
<dbReference type="GO" id="GO:0043709">
    <property type="term" value="P:cell adhesion involved in single-species biofilm formation"/>
    <property type="evidence" value="ECO:0007669"/>
    <property type="project" value="TreeGrafter"/>
</dbReference>
<evidence type="ECO:0000313" key="4">
    <source>
        <dbReference type="EMBL" id="WDB27333.1"/>
    </source>
</evidence>
<dbReference type="InterPro" id="IPR000259">
    <property type="entry name" value="Adhesion_dom_fimbrial"/>
</dbReference>
<protein>
    <submittedName>
        <fullName evidence="4">Fimbrial protein</fullName>
    </submittedName>
</protein>
<sequence length="159" mass="17246">MKRLALFLLSGLCGVTFAAPEDITFQGNLLAPPACTVSANNTIDVLFQDVIIDNINGVNFRQDVPYTITCDSASRNSAWVMTLTWTGSQTDFDNAAVQTNVTGLGIQLQQNGQPFRWNTPLTIDTTNLPTLKAVPVKKNGAVLNDGDFSAYATLQVDYQ</sequence>
<dbReference type="Pfam" id="PF00419">
    <property type="entry name" value="Fimbrial"/>
    <property type="match status" value="1"/>
</dbReference>
<gene>
    <name evidence="3" type="ORF">JRC44_07635</name>
    <name evidence="4" type="ORF">PS049_13105</name>
</gene>
<name>A0A7U8WEF6_ESCAL</name>
<evidence type="ECO:0000259" key="2">
    <source>
        <dbReference type="Pfam" id="PF00419"/>
    </source>
</evidence>
<accession>A0A7U8WEF6</accession>
<organism evidence="4 6">
    <name type="scientific">Escherichia albertii</name>
    <dbReference type="NCBI Taxonomy" id="208962"/>
    <lineage>
        <taxon>Bacteria</taxon>
        <taxon>Pseudomonadati</taxon>
        <taxon>Pseudomonadota</taxon>
        <taxon>Gammaproteobacteria</taxon>
        <taxon>Enterobacterales</taxon>
        <taxon>Enterobacteriaceae</taxon>
        <taxon>Escherichia</taxon>
    </lineage>
</organism>
<dbReference type="EMBL" id="CP117562">
    <property type="protein sequence ID" value="WDB27333.1"/>
    <property type="molecule type" value="Genomic_DNA"/>
</dbReference>
<evidence type="ECO:0000313" key="6">
    <source>
        <dbReference type="Proteomes" id="UP001219219"/>
    </source>
</evidence>
<dbReference type="Gene3D" id="2.60.40.1090">
    <property type="entry name" value="Fimbrial-type adhesion domain"/>
    <property type="match status" value="1"/>
</dbReference>
<dbReference type="InterPro" id="IPR050263">
    <property type="entry name" value="Bact_Fimbrial_Adh_Pro"/>
</dbReference>
<dbReference type="InterPro" id="IPR036937">
    <property type="entry name" value="Adhesion_dom_fimbrial_sf"/>
</dbReference>
<reference evidence="3 5" key="1">
    <citation type="submission" date="2021-03" db="EMBL/GenBank/DDBJ databases">
        <title>Comparative genomics of Chinese and international isolates of Escherichia albertii: population structure and evolution of virulence and antimicrobial resistance.</title>
        <authorList>
            <person name="Wang H."/>
            <person name="Xiong Y."/>
            <person name="Luo L."/>
        </authorList>
    </citation>
    <scope>NUCLEOTIDE SEQUENCE [LARGE SCALE GENOMIC DNA]</scope>
    <source>
        <strain evidence="3 5">Sample 165</strain>
    </source>
</reference>
<feature type="domain" description="Fimbrial-type adhesion" evidence="2">
    <location>
        <begin position="23"/>
        <end position="159"/>
    </location>
</feature>
<feature type="signal peptide" evidence="1">
    <location>
        <begin position="1"/>
        <end position="18"/>
    </location>
</feature>
<evidence type="ECO:0000313" key="5">
    <source>
        <dbReference type="Proteomes" id="UP000663211"/>
    </source>
</evidence>
<proteinExistence type="predicted"/>
<dbReference type="InterPro" id="IPR008966">
    <property type="entry name" value="Adhesion_dom_sf"/>
</dbReference>
<feature type="chain" id="PRO_5044440702" evidence="1">
    <location>
        <begin position="19"/>
        <end position="159"/>
    </location>
</feature>
<dbReference type="Proteomes" id="UP001219219">
    <property type="component" value="Chromosome"/>
</dbReference>
<dbReference type="EMBL" id="CP070296">
    <property type="protein sequence ID" value="QST74932.1"/>
    <property type="molecule type" value="Genomic_DNA"/>
</dbReference>
<reference evidence="4" key="2">
    <citation type="submission" date="2023-02" db="EMBL/GenBank/DDBJ databases">
        <title>Escherichia albertii as a potential enteropathogen in the light of epidemiological and genomic studies.</title>
        <authorList>
            <person name="Leszczynska K."/>
            <person name="Swiecicka I."/>
            <person name="Daniluk T."/>
            <person name="Lebensztejn D."/>
            <person name="Chmielewska S."/>
            <person name="Leszczynska D."/>
            <person name="Gawor J."/>
            <person name="Kliber M."/>
        </authorList>
    </citation>
    <scope>NUCLEOTIDE SEQUENCE</scope>
    <source>
        <strain evidence="4">BIA_7</strain>
    </source>
</reference>
<dbReference type="PANTHER" id="PTHR33420:SF33">
    <property type="entry name" value="MINOR FIMBRIAL SUBUNIT"/>
    <property type="match status" value="1"/>
</dbReference>
<dbReference type="AlphaFoldDB" id="A0A7U8WEF6"/>
<dbReference type="RefSeq" id="WP_000824796.1">
    <property type="nucleotide sequence ID" value="NZ_AP014857.1"/>
</dbReference>
<evidence type="ECO:0000256" key="1">
    <source>
        <dbReference type="SAM" id="SignalP"/>
    </source>
</evidence>
<dbReference type="PANTHER" id="PTHR33420">
    <property type="entry name" value="FIMBRIAL SUBUNIT ELFA-RELATED"/>
    <property type="match status" value="1"/>
</dbReference>
<evidence type="ECO:0000313" key="3">
    <source>
        <dbReference type="EMBL" id="QST74932.1"/>
    </source>
</evidence>